<feature type="compositionally biased region" description="Polar residues" evidence="9">
    <location>
        <begin position="1113"/>
        <end position="1133"/>
    </location>
</feature>
<proteinExistence type="inferred from homology"/>
<dbReference type="OMA" id="RYSVLDP"/>
<evidence type="ECO:0000313" key="11">
    <source>
        <dbReference type="EMBL" id="KPA77807.1"/>
    </source>
</evidence>
<dbReference type="SUPFAM" id="SSF49879">
    <property type="entry name" value="SMAD/FHA domain"/>
    <property type="match status" value="1"/>
</dbReference>
<reference evidence="11 12" key="1">
    <citation type="submission" date="2015-07" db="EMBL/GenBank/DDBJ databases">
        <title>High-quality genome of monoxenous trypanosomatid Leptomonas pyrrhocoris.</title>
        <authorList>
            <person name="Flegontov P."/>
            <person name="Butenko A."/>
            <person name="Firsov S."/>
            <person name="Vlcek C."/>
            <person name="Logacheva M.D."/>
            <person name="Field M."/>
            <person name="Filatov D."/>
            <person name="Flegontova O."/>
            <person name="Gerasimov E."/>
            <person name="Jackson A.P."/>
            <person name="Kelly S."/>
            <person name="Opperdoes F."/>
            <person name="O'Reilly A."/>
            <person name="Votypka J."/>
            <person name="Yurchenko V."/>
            <person name="Lukes J."/>
        </authorList>
    </citation>
    <scope>NUCLEOTIDE SEQUENCE [LARGE SCALE GENOMIC DNA]</scope>
    <source>
        <strain evidence="11">H10</strain>
    </source>
</reference>
<feature type="domain" description="FHA" evidence="10">
    <location>
        <begin position="24"/>
        <end position="85"/>
    </location>
</feature>
<feature type="compositionally biased region" description="Polar residues" evidence="9">
    <location>
        <begin position="793"/>
        <end position="803"/>
    </location>
</feature>
<accession>A0A0M9FX91</accession>
<evidence type="ECO:0000256" key="4">
    <source>
        <dbReference type="ARBA" id="ARBA00022763"/>
    </source>
</evidence>
<dbReference type="PROSITE" id="PS50006">
    <property type="entry name" value="FHA_DOMAIN"/>
    <property type="match status" value="1"/>
</dbReference>
<feature type="compositionally biased region" description="Low complexity" evidence="9">
    <location>
        <begin position="625"/>
        <end position="642"/>
    </location>
</feature>
<comment type="subcellular location">
    <subcellularLocation>
        <location evidence="2">Chromosome</location>
    </subcellularLocation>
    <subcellularLocation>
        <location evidence="1">Nucleus</location>
    </subcellularLocation>
</comment>
<evidence type="ECO:0000256" key="7">
    <source>
        <dbReference type="ARBA" id="ARBA00023306"/>
    </source>
</evidence>
<feature type="compositionally biased region" description="Polar residues" evidence="9">
    <location>
        <begin position="472"/>
        <end position="484"/>
    </location>
</feature>
<evidence type="ECO:0000256" key="9">
    <source>
        <dbReference type="SAM" id="MobiDB-lite"/>
    </source>
</evidence>
<gene>
    <name evidence="11" type="ORF">ABB37_06628</name>
</gene>
<keyword evidence="12" id="KW-1185">Reference proteome</keyword>
<evidence type="ECO:0000256" key="5">
    <source>
        <dbReference type="ARBA" id="ARBA00023204"/>
    </source>
</evidence>
<dbReference type="InterPro" id="IPR000253">
    <property type="entry name" value="FHA_dom"/>
</dbReference>
<evidence type="ECO:0000256" key="6">
    <source>
        <dbReference type="ARBA" id="ARBA00023242"/>
    </source>
</evidence>
<dbReference type="GO" id="GO:0003684">
    <property type="term" value="F:damaged DNA binding"/>
    <property type="evidence" value="ECO:0007669"/>
    <property type="project" value="TreeGrafter"/>
</dbReference>
<sequence length="1378" mass="144657">MHILEVNHGGGEIHRHFLLPGQTYTLGRKECRILLPAAEPSISRHHATIVVSPMPRCSVLDPSAQLEIKIEDVSKHGTFVDRERVGKDNTRFLYPEDRIRFGLRVTARIIPMMLVVGISPDLTDEGLDLVLDAAVHIGALVVEDAIPAPQYYYERHTNCVGFLYVAEDNFVMEETMMQALGYGYTLVTPGYIAHLAKALEEKETLMPSEFPGPSSPAPASVGLRAVHYRRPAQTFFSVREFLSIGRPIVASVFQGYTFLVLDEGVGEAYNDVLQLFGGKVEALALEAVPQWRLQHPQTGAYPLTTCALLAEGHFRAISETVMERGGGRGDFNTRHDLPTFVAYLSLYRYGVCLIPEENIHLALYRNDGKELNTKKTACYLQRTSEDVLADTTPASSSSPTAVAAPSAPTAEVVVASEPVSRKGSGPSLEGAAAAGQRCIGPTRGPQSPLTAPPASSNVSHLVSVQARRSRENSFGSAPSTNSAEGTDKSSAAAAFLPPASASNAPVIAGRSRSRAGSPAAVSAPLPAANGAPSSQASAQKDLVARTAETAQPTAAPVVAAAAGSLPSATSSSPPRALDGEALKDSAAAAVPPLKPVNSGSTSTAPLDANSATISPAETPTAVVKPSTTSSATLGSTTGAAPSPADHANAVTSSSSPTAAEENCSANREAALTSDSNAPATRSRLSGRRGSHPFSLVLRPRYDSGERTNIGSEDDEGEAQGSERRASSTAEINGGGGEEEAQEDGPAASPPTRPTTQSSVRRASASRRRPSLGAPPSPVNQSLKNEEVVRPRTRANSNAQQTAYTAALVAQGRRSVGQSEERPPLAPSEEGQHLISMEEAQRRSSGSMELSNPRMPPLPPATAPATTTTTTTTSATAGAAATAAASSAPFLQRVQPKTAGHTAPTFNSASTAPITTATPPESEKAVGNNRPGVTPTHVSVRRGEQRLTTAASVPTPRRSVVRVNPSLTSVHVERSASPPQSYSKLRRYTTPERDVVVHGAVQVAKSPPRQRVEAVRITNAASARRTSVPRDREASVSFHVDPEEAPTSAVAAGGDGSNGSMGDRRSVLRRESVSAVNRPPPASGPATRRASSSFQRSDSAQRREKATPLRLGTSRVSQSVPRTGTKVYSSVQRQRSLEPAATTAEEAETGVTNVSGLPNAGSPAAAAAAAAQRGSIRRRRGSPMPGNGSGAGPSSQGHAMPGQIPGLRGSSSSGSAAPPVLGGPSNAANEAYFGMNDALNTNCQAFMKEFIDDFMGETERVTRSVVRQAYMDAPSKETLESGVERVLEFLQYLNSAEADIPSMYSTSNTRAACHQVRQKSQYTLSKIKVCYKMVNCKIPSSLTRARTALSTLNGVSTQRRLNSVAVVPESGSVRRQNAS</sequence>
<dbReference type="Gene3D" id="2.60.200.20">
    <property type="match status" value="1"/>
</dbReference>
<dbReference type="GeneID" id="26906914"/>
<dbReference type="InterPro" id="IPR008984">
    <property type="entry name" value="SMAD_FHA_dom_sf"/>
</dbReference>
<dbReference type="Proteomes" id="UP000037923">
    <property type="component" value="Unassembled WGS sequence"/>
</dbReference>
<evidence type="ECO:0000256" key="3">
    <source>
        <dbReference type="ARBA" id="ARBA00022454"/>
    </source>
</evidence>
<evidence type="ECO:0000313" key="12">
    <source>
        <dbReference type="Proteomes" id="UP000037923"/>
    </source>
</evidence>
<evidence type="ECO:0000256" key="2">
    <source>
        <dbReference type="ARBA" id="ARBA00004286"/>
    </source>
</evidence>
<feature type="compositionally biased region" description="Low complexity" evidence="9">
    <location>
        <begin position="862"/>
        <end position="888"/>
    </location>
</feature>
<dbReference type="PANTHER" id="PTHR12162">
    <property type="entry name" value="NIBRIN-RELATED"/>
    <property type="match status" value="1"/>
</dbReference>
<dbReference type="PANTHER" id="PTHR12162:SF0">
    <property type="entry name" value="NIBRIN"/>
    <property type="match status" value="1"/>
</dbReference>
<name>A0A0M9FX91_LEPPY</name>
<dbReference type="CDD" id="cd22667">
    <property type="entry name" value="FHA_NBN"/>
    <property type="match status" value="1"/>
</dbReference>
<keyword evidence="5" id="KW-0234">DNA repair</keyword>
<feature type="compositionally biased region" description="Low complexity" evidence="9">
    <location>
        <begin position="1154"/>
        <end position="1173"/>
    </location>
</feature>
<feature type="compositionally biased region" description="Low complexity" evidence="9">
    <location>
        <begin position="907"/>
        <end position="919"/>
    </location>
</feature>
<keyword evidence="4" id="KW-0227">DNA damage</keyword>
<comment type="similarity">
    <text evidence="8">Belongs to the Nibrin family.</text>
</comment>
<feature type="region of interest" description="Disordered" evidence="9">
    <location>
        <begin position="389"/>
        <end position="489"/>
    </location>
</feature>
<feature type="compositionally biased region" description="Low complexity" evidence="9">
    <location>
        <begin position="515"/>
        <end position="531"/>
    </location>
</feature>
<feature type="compositionally biased region" description="Polar residues" evidence="9">
    <location>
        <begin position="672"/>
        <end position="683"/>
    </location>
</feature>
<keyword evidence="7" id="KW-0131">Cell cycle</keyword>
<dbReference type="VEuPathDB" id="TriTrypDB:LpyrH10_15_0380"/>
<dbReference type="GO" id="GO:0007095">
    <property type="term" value="P:mitotic G2 DNA damage checkpoint signaling"/>
    <property type="evidence" value="ECO:0007669"/>
    <property type="project" value="InterPro"/>
</dbReference>
<dbReference type="RefSeq" id="XP_015656246.1">
    <property type="nucleotide sequence ID" value="XM_015804953.1"/>
</dbReference>
<feature type="compositionally biased region" description="Low complexity" evidence="9">
    <location>
        <begin position="391"/>
        <end position="418"/>
    </location>
</feature>
<feature type="region of interest" description="Disordered" evidence="9">
    <location>
        <begin position="506"/>
        <end position="549"/>
    </location>
</feature>
<comment type="caution">
    <text evidence="11">The sequence shown here is derived from an EMBL/GenBank/DDBJ whole genome shotgun (WGS) entry which is preliminary data.</text>
</comment>
<feature type="compositionally biased region" description="Polar residues" evidence="9">
    <location>
        <begin position="444"/>
        <end position="462"/>
    </location>
</feature>
<feature type="compositionally biased region" description="Polar residues" evidence="9">
    <location>
        <begin position="597"/>
        <end position="617"/>
    </location>
</feature>
<dbReference type="OrthoDB" id="552194at2759"/>
<dbReference type="SMART" id="SM00240">
    <property type="entry name" value="FHA"/>
    <property type="match status" value="1"/>
</dbReference>
<dbReference type="GO" id="GO:0030870">
    <property type="term" value="C:Mre11 complex"/>
    <property type="evidence" value="ECO:0007669"/>
    <property type="project" value="InterPro"/>
</dbReference>
<feature type="compositionally biased region" description="Polar residues" evidence="9">
    <location>
        <begin position="1088"/>
        <end position="1097"/>
    </location>
</feature>
<dbReference type="FunFam" id="2.60.200.20:FF:000017">
    <property type="entry name" value="Nibrin"/>
    <property type="match status" value="1"/>
</dbReference>
<dbReference type="InterPro" id="IPR040227">
    <property type="entry name" value="Nibrin-rel"/>
</dbReference>
<evidence type="ECO:0000259" key="10">
    <source>
        <dbReference type="PROSITE" id="PS50006"/>
    </source>
</evidence>
<feature type="region of interest" description="Disordered" evidence="9">
    <location>
        <begin position="589"/>
        <end position="953"/>
    </location>
</feature>
<dbReference type="GO" id="GO:0000724">
    <property type="term" value="P:double-strand break repair via homologous recombination"/>
    <property type="evidence" value="ECO:0007669"/>
    <property type="project" value="TreeGrafter"/>
</dbReference>
<feature type="compositionally biased region" description="Basic and acidic residues" evidence="9">
    <location>
        <begin position="1061"/>
        <end position="1071"/>
    </location>
</feature>
<dbReference type="Pfam" id="PF00498">
    <property type="entry name" value="FHA"/>
    <property type="match status" value="1"/>
</dbReference>
<feature type="region of interest" description="Disordered" evidence="9">
    <location>
        <begin position="1002"/>
        <end position="1221"/>
    </location>
</feature>
<dbReference type="EMBL" id="LGTL01000015">
    <property type="protein sequence ID" value="KPA77807.1"/>
    <property type="molecule type" value="Genomic_DNA"/>
</dbReference>
<dbReference type="GO" id="GO:0005694">
    <property type="term" value="C:chromosome"/>
    <property type="evidence" value="ECO:0007669"/>
    <property type="project" value="UniProtKB-SubCell"/>
</dbReference>
<protein>
    <recommendedName>
        <fullName evidence="10">FHA domain-containing protein</fullName>
    </recommendedName>
</protein>
<evidence type="ECO:0000256" key="8">
    <source>
        <dbReference type="ARBA" id="ARBA00044757"/>
    </source>
</evidence>
<evidence type="ECO:0000256" key="1">
    <source>
        <dbReference type="ARBA" id="ARBA00004123"/>
    </source>
</evidence>
<keyword evidence="6" id="KW-0539">Nucleus</keyword>
<feature type="compositionally biased region" description="Low complexity" evidence="9">
    <location>
        <begin position="1204"/>
        <end position="1221"/>
    </location>
</feature>
<organism evidence="11 12">
    <name type="scientific">Leptomonas pyrrhocoris</name>
    <name type="common">Firebug parasite</name>
    <dbReference type="NCBI Taxonomy" id="157538"/>
    <lineage>
        <taxon>Eukaryota</taxon>
        <taxon>Discoba</taxon>
        <taxon>Euglenozoa</taxon>
        <taxon>Kinetoplastea</taxon>
        <taxon>Metakinetoplastina</taxon>
        <taxon>Trypanosomatida</taxon>
        <taxon>Trypanosomatidae</taxon>
        <taxon>Leishmaniinae</taxon>
        <taxon>Leptomonas</taxon>
    </lineage>
</organism>
<keyword evidence="3" id="KW-0158">Chromosome</keyword>